<comment type="caution">
    <text evidence="1">The sequence shown here is derived from an EMBL/GenBank/DDBJ whole genome shotgun (WGS) entry which is preliminary data.</text>
</comment>
<dbReference type="Proteomes" id="UP000186601">
    <property type="component" value="Unassembled WGS sequence"/>
</dbReference>
<accession>A0A2R6NSP2</accession>
<protein>
    <submittedName>
        <fullName evidence="1">Uncharacterized protein</fullName>
    </submittedName>
</protein>
<name>A0A2R6NSP2_9APHY</name>
<keyword evidence="2" id="KW-1185">Reference proteome</keyword>
<organism evidence="1 2">
    <name type="scientific">Hermanssonia centrifuga</name>
    <dbReference type="NCBI Taxonomy" id="98765"/>
    <lineage>
        <taxon>Eukaryota</taxon>
        <taxon>Fungi</taxon>
        <taxon>Dikarya</taxon>
        <taxon>Basidiomycota</taxon>
        <taxon>Agaricomycotina</taxon>
        <taxon>Agaricomycetes</taxon>
        <taxon>Polyporales</taxon>
        <taxon>Meruliaceae</taxon>
        <taxon>Hermanssonia</taxon>
    </lineage>
</organism>
<evidence type="ECO:0000313" key="2">
    <source>
        <dbReference type="Proteomes" id="UP000186601"/>
    </source>
</evidence>
<proteinExistence type="predicted"/>
<evidence type="ECO:0000313" key="1">
    <source>
        <dbReference type="EMBL" id="PSR75957.1"/>
    </source>
</evidence>
<dbReference type="EMBL" id="MLYV02000871">
    <property type="protein sequence ID" value="PSR75957.1"/>
    <property type="molecule type" value="Genomic_DNA"/>
</dbReference>
<gene>
    <name evidence="1" type="ORF">PHLCEN_2v8762</name>
</gene>
<sequence>MLRNGNYWDSFRDMMVPHEEKCTDRKKGSSQQVWEKECVSVLVYVVPAKTQSKDVSDFYL</sequence>
<reference evidence="1 2" key="1">
    <citation type="submission" date="2018-02" db="EMBL/GenBank/DDBJ databases">
        <title>Genome sequence of the basidiomycete white-rot fungus Phlebia centrifuga.</title>
        <authorList>
            <person name="Granchi Z."/>
            <person name="Peng M."/>
            <person name="de Vries R.P."/>
            <person name="Hilden K."/>
            <person name="Makela M.R."/>
            <person name="Grigoriev I."/>
            <person name="Riley R."/>
        </authorList>
    </citation>
    <scope>NUCLEOTIDE SEQUENCE [LARGE SCALE GENOMIC DNA]</scope>
    <source>
        <strain evidence="1 2">FBCC195</strain>
    </source>
</reference>
<dbReference type="AlphaFoldDB" id="A0A2R6NSP2"/>